<dbReference type="EMBL" id="QWIT01000258">
    <property type="protein sequence ID" value="RMZ27220.1"/>
    <property type="molecule type" value="Genomic_DNA"/>
</dbReference>
<dbReference type="PROSITE" id="PS50297">
    <property type="entry name" value="ANK_REP_REGION"/>
    <property type="match status" value="1"/>
</dbReference>
<dbReference type="Gene3D" id="1.25.40.20">
    <property type="entry name" value="Ankyrin repeat-containing domain"/>
    <property type="match status" value="3"/>
</dbReference>
<proteinExistence type="predicted"/>
<dbReference type="Pfam" id="PF12796">
    <property type="entry name" value="Ank_2"/>
    <property type="match status" value="2"/>
</dbReference>
<reference evidence="8 9" key="1">
    <citation type="journal article" date="2018" name="BMC Genomics">
        <title>Genomic evidence for intraspecific hybridization in a clonal and extremely halotolerant yeast.</title>
        <authorList>
            <person name="Gostincar C."/>
            <person name="Stajich J.E."/>
            <person name="Zupancic J."/>
            <person name="Zalar P."/>
            <person name="Gunde-Cimerman N."/>
        </authorList>
    </citation>
    <scope>NUCLEOTIDE SEQUENCE [LARGE SCALE GENOMIC DNA]</scope>
    <source>
        <strain evidence="8 9">EXF-120</strain>
    </source>
</reference>
<dbReference type="InterPro" id="IPR056884">
    <property type="entry name" value="NPHP3-like_N"/>
</dbReference>
<dbReference type="Gene3D" id="1.20.120.1020">
    <property type="entry name" value="Prion-inhibition and propagation, HeLo domain"/>
    <property type="match status" value="1"/>
</dbReference>
<evidence type="ECO:0000313" key="9">
    <source>
        <dbReference type="Proteomes" id="UP000281677"/>
    </source>
</evidence>
<dbReference type="VEuPathDB" id="FungiDB:BTJ68_14834"/>
<evidence type="ECO:0000256" key="2">
    <source>
        <dbReference type="ARBA" id="ARBA00023043"/>
    </source>
</evidence>
<evidence type="ECO:0000256" key="4">
    <source>
        <dbReference type="SAM" id="MobiDB-lite"/>
    </source>
</evidence>
<keyword evidence="1" id="KW-0677">Repeat</keyword>
<evidence type="ECO:0000259" key="6">
    <source>
        <dbReference type="Pfam" id="PF14479"/>
    </source>
</evidence>
<feature type="domain" description="Nephrocystin 3-like N-terminal" evidence="7">
    <location>
        <begin position="194"/>
        <end position="288"/>
    </location>
</feature>
<keyword evidence="5" id="KW-0732">Signal</keyword>
<organism evidence="8 9">
    <name type="scientific">Hortaea werneckii</name>
    <name type="common">Black yeast</name>
    <name type="synonym">Cladosporium werneckii</name>
    <dbReference type="NCBI Taxonomy" id="91943"/>
    <lineage>
        <taxon>Eukaryota</taxon>
        <taxon>Fungi</taxon>
        <taxon>Dikarya</taxon>
        <taxon>Ascomycota</taxon>
        <taxon>Pezizomycotina</taxon>
        <taxon>Dothideomycetes</taxon>
        <taxon>Dothideomycetidae</taxon>
        <taxon>Mycosphaerellales</taxon>
        <taxon>Teratosphaeriaceae</taxon>
        <taxon>Hortaea</taxon>
    </lineage>
</organism>
<comment type="caution">
    <text evidence="8">The sequence shown here is derived from an EMBL/GenBank/DDBJ whole genome shotgun (WGS) entry which is preliminary data.</text>
</comment>
<evidence type="ECO:0000256" key="1">
    <source>
        <dbReference type="ARBA" id="ARBA00022737"/>
    </source>
</evidence>
<dbReference type="AlphaFoldDB" id="A0A3M7IP40"/>
<dbReference type="PROSITE" id="PS50088">
    <property type="entry name" value="ANK_REPEAT"/>
    <property type="match status" value="1"/>
</dbReference>
<feature type="domain" description="Prion-inhibition and propagation HeLo" evidence="6">
    <location>
        <begin position="14"/>
        <end position="182"/>
    </location>
</feature>
<dbReference type="Proteomes" id="UP000281677">
    <property type="component" value="Unassembled WGS sequence"/>
</dbReference>
<dbReference type="Pfam" id="PF13637">
    <property type="entry name" value="Ank_4"/>
    <property type="match status" value="1"/>
</dbReference>
<feature type="region of interest" description="Disordered" evidence="4">
    <location>
        <begin position="531"/>
        <end position="557"/>
    </location>
</feature>
<keyword evidence="2 3" id="KW-0040">ANK repeat</keyword>
<feature type="signal peptide" evidence="5">
    <location>
        <begin position="1"/>
        <end position="21"/>
    </location>
</feature>
<gene>
    <name evidence="8" type="ORF">D0859_08707</name>
</gene>
<feature type="repeat" description="ANK" evidence="3">
    <location>
        <begin position="742"/>
        <end position="775"/>
    </location>
</feature>
<evidence type="ECO:0000256" key="5">
    <source>
        <dbReference type="SAM" id="SignalP"/>
    </source>
</evidence>
<dbReference type="InterPro" id="IPR002110">
    <property type="entry name" value="Ankyrin_rpt"/>
</dbReference>
<dbReference type="Pfam" id="PF14479">
    <property type="entry name" value="HeLo"/>
    <property type="match status" value="1"/>
</dbReference>
<evidence type="ECO:0000256" key="3">
    <source>
        <dbReference type="PROSITE-ProRule" id="PRU00023"/>
    </source>
</evidence>
<dbReference type="InterPro" id="IPR029498">
    <property type="entry name" value="HeLo_dom"/>
</dbReference>
<dbReference type="OrthoDB" id="194358at2759"/>
<name>A0A3M7IP40_HORWE</name>
<evidence type="ECO:0000313" key="8">
    <source>
        <dbReference type="EMBL" id="RMZ27220.1"/>
    </source>
</evidence>
<dbReference type="SUPFAM" id="SSF48403">
    <property type="entry name" value="Ankyrin repeat"/>
    <property type="match status" value="1"/>
</dbReference>
<feature type="chain" id="PRO_5018261095" evidence="5">
    <location>
        <begin position="22"/>
        <end position="1044"/>
    </location>
</feature>
<dbReference type="VEuPathDB" id="FungiDB:BTJ68_13924"/>
<evidence type="ECO:0000259" key="7">
    <source>
        <dbReference type="Pfam" id="PF24883"/>
    </source>
</evidence>
<dbReference type="InterPro" id="IPR036770">
    <property type="entry name" value="Ankyrin_rpt-contain_sf"/>
</dbReference>
<dbReference type="InterPro" id="IPR038305">
    <property type="entry name" value="HeLo_sf"/>
</dbReference>
<protein>
    <submittedName>
        <fullName evidence="8">Uncharacterized protein</fullName>
    </submittedName>
</protein>
<dbReference type="PANTHER" id="PTHR24198">
    <property type="entry name" value="ANKYRIN REPEAT AND PROTEIN KINASE DOMAIN-CONTAINING PROTEIN"/>
    <property type="match status" value="1"/>
</dbReference>
<dbReference type="PANTHER" id="PTHR24198:SF165">
    <property type="entry name" value="ANKYRIN REPEAT-CONTAINING PROTEIN-RELATED"/>
    <property type="match status" value="1"/>
</dbReference>
<sequence length="1044" mass="115289">MEPVSLSLTVLPLLFESAVNAFRYFQLGKAYGTHVQSACITLDVARCKLSDWGEAIGLGPAPDGSVDLQKKAYSQAKIQLAETLLKHIVVLFEEAKVKSAKMQASQRASEEAADLEATLAPGPPAHRGRMNEWWRRRQQPAGLLMDKAKWALYRKEDFEALVANVNQKVDFLVELFPMTGPAQQISHGDAHFAFQILKGLIYQLLDERRKLSELTRKSIDSLFSEPDPSFGELWAVFERLVSHQQISSICLIVDAVDECKQNDVERFLGSLFVLMGAMKGRLKVLLACQPGASVVHIVEGDLQAARRLRMEQMNQMIAKDIDELISQRVDRMISQNQCDQSVGQDLKTVLRARADGSFLWVTVILSLLTRHRAKRIKKRDVDAAMAKGNLPGVFSNLYERCLHAIPEEEWEDAREMLRMLLATARPLSTHELSVLVNMSSTNPHVSDILDADDTTEVPHFEAMLGPLVKTSDDVVMLAHQTLANFLQAQQAASMSNATRFFTSSEQSMHFEMAHNCMRYLLLDDRVPASPSGSSLSSDIEDSSLQEHVAPQTPSDPSICDPEDFDLTSLFKEDDDRIANELLALADRQKLFKYAARYWTFHFSRCREAEQEQFLDLAMRLIRPGPCSQWFAYLAVASQDAKKFPESPDPLVLASYFDLSIAVKQLLTDDTDNFNLGLAVYWAACRGSQSCLEILLASRSIDAASAHYEGVSPLAITACNGHQDSLEMLLDTCLFDVNKQNRQGRTALSLAAGAGHEQVVARLLKEDGIDVNLADNHQAAPAMWAAASAESSTMTLLLQYPHIGLSTQSSVGQNALAWACIAGRAQTTRLLLKDGRCNPNLQDNKGKTPLMLALSSESLPTVQVMTRHRDVNLALQDQYGRNAISWAAQSPDPRMLEYLLLHGGAPFVDARDHDGWGALAWTLDPPPKLENARLLLKYASAEINVPDANGRPILSTAIEWSSMEIAQLLTSSGVVDVDQPDKQGRSALAYAVHRGYTPLIVQLLTQGPSRADVPDSAGVTPRALALEKGSSEIREAFATAPRAIP</sequence>
<dbReference type="SMART" id="SM00248">
    <property type="entry name" value="ANK"/>
    <property type="match status" value="8"/>
</dbReference>
<accession>A0A3M7IP40</accession>
<dbReference type="Pfam" id="PF24883">
    <property type="entry name" value="NPHP3_N"/>
    <property type="match status" value="1"/>
</dbReference>